<dbReference type="SMART" id="SM00490">
    <property type="entry name" value="HELICc"/>
    <property type="match status" value="1"/>
</dbReference>
<evidence type="ECO:0000313" key="23">
    <source>
        <dbReference type="Proteomes" id="UP000006727"/>
    </source>
</evidence>
<dbReference type="SUPFAM" id="SSF52540">
    <property type="entry name" value="P-loop containing nucleoside triphosphate hydrolases"/>
    <property type="match status" value="2"/>
</dbReference>
<evidence type="ECO:0000256" key="3">
    <source>
        <dbReference type="ARBA" id="ARBA00007025"/>
    </source>
</evidence>
<evidence type="ECO:0000256" key="6">
    <source>
        <dbReference type="ARBA" id="ARBA00022741"/>
    </source>
</evidence>
<dbReference type="OrthoDB" id="2020972at2759"/>
<dbReference type="Gramene" id="Pp3c14_22150V3.1">
    <property type="protein sequence ID" value="Pp3c14_22150V3.1"/>
    <property type="gene ID" value="Pp3c14_22150"/>
</dbReference>
<feature type="compositionally biased region" description="Basic residues" evidence="17">
    <location>
        <begin position="429"/>
        <end position="446"/>
    </location>
</feature>
<evidence type="ECO:0000256" key="14">
    <source>
        <dbReference type="ARBA" id="ARBA00023242"/>
    </source>
</evidence>
<evidence type="ECO:0000256" key="17">
    <source>
        <dbReference type="SAM" id="MobiDB-lite"/>
    </source>
</evidence>
<evidence type="ECO:0000259" key="18">
    <source>
        <dbReference type="PROSITE" id="PS51192"/>
    </source>
</evidence>
<feature type="region of interest" description="Disordered" evidence="17">
    <location>
        <begin position="1646"/>
        <end position="1666"/>
    </location>
</feature>
<dbReference type="SUPFAM" id="SSF57903">
    <property type="entry name" value="FYVE/PHD zinc finger"/>
    <property type="match status" value="1"/>
</dbReference>
<name>A0A2K1JIU0_PHYPA</name>
<feature type="region of interest" description="Disordered" evidence="17">
    <location>
        <begin position="427"/>
        <end position="449"/>
    </location>
</feature>
<evidence type="ECO:0000256" key="2">
    <source>
        <dbReference type="ARBA" id="ARBA00004574"/>
    </source>
</evidence>
<keyword evidence="4" id="KW-0158">Chromosome</keyword>
<dbReference type="GO" id="GO:0003712">
    <property type="term" value="F:transcription coregulator activity"/>
    <property type="evidence" value="ECO:0000318"/>
    <property type="project" value="GO_Central"/>
</dbReference>
<keyword evidence="5" id="KW-0479">Metal-binding</keyword>
<feature type="region of interest" description="Disordered" evidence="17">
    <location>
        <begin position="650"/>
        <end position="670"/>
    </location>
</feature>
<dbReference type="InterPro" id="IPR049730">
    <property type="entry name" value="SNF2/RAD54-like_C"/>
</dbReference>
<feature type="compositionally biased region" description="Polar residues" evidence="17">
    <location>
        <begin position="1657"/>
        <end position="1666"/>
    </location>
</feature>
<organism evidence="21">
    <name type="scientific">Physcomitrium patens</name>
    <name type="common">Spreading-leaved earth moss</name>
    <name type="synonym">Physcomitrella patens</name>
    <dbReference type="NCBI Taxonomy" id="3218"/>
    <lineage>
        <taxon>Eukaryota</taxon>
        <taxon>Viridiplantae</taxon>
        <taxon>Streptophyta</taxon>
        <taxon>Embryophyta</taxon>
        <taxon>Bryophyta</taxon>
        <taxon>Bryophytina</taxon>
        <taxon>Bryopsida</taxon>
        <taxon>Funariidae</taxon>
        <taxon>Funariales</taxon>
        <taxon>Funariaceae</taxon>
        <taxon>Physcomitrium</taxon>
    </lineage>
</organism>
<feature type="region of interest" description="Disordered" evidence="17">
    <location>
        <begin position="1564"/>
        <end position="1600"/>
    </location>
</feature>
<dbReference type="EMBL" id="ABEU02000014">
    <property type="protein sequence ID" value="PNR41463.1"/>
    <property type="molecule type" value="Genomic_DNA"/>
</dbReference>
<dbReference type="CDD" id="cd11726">
    <property type="entry name" value="ADDz_ATRX"/>
    <property type="match status" value="1"/>
</dbReference>
<protein>
    <recommendedName>
        <fullName evidence="15">ATP-dependent helicase ATRX</fullName>
    </recommendedName>
</protein>
<reference evidence="22" key="3">
    <citation type="submission" date="2020-12" db="UniProtKB">
        <authorList>
            <consortium name="EnsemblPlants"/>
        </authorList>
    </citation>
    <scope>IDENTIFICATION</scope>
</reference>
<reference evidence="21 23" key="1">
    <citation type="journal article" date="2008" name="Science">
        <title>The Physcomitrella genome reveals evolutionary insights into the conquest of land by plants.</title>
        <authorList>
            <person name="Rensing S."/>
            <person name="Lang D."/>
            <person name="Zimmer A."/>
            <person name="Terry A."/>
            <person name="Salamov A."/>
            <person name="Shapiro H."/>
            <person name="Nishiyama T."/>
            <person name="Perroud P.-F."/>
            <person name="Lindquist E."/>
            <person name="Kamisugi Y."/>
            <person name="Tanahashi T."/>
            <person name="Sakakibara K."/>
            <person name="Fujita T."/>
            <person name="Oishi K."/>
            <person name="Shin-I T."/>
            <person name="Kuroki Y."/>
            <person name="Toyoda A."/>
            <person name="Suzuki Y."/>
            <person name="Hashimoto A."/>
            <person name="Yamaguchi K."/>
            <person name="Sugano A."/>
            <person name="Kohara Y."/>
            <person name="Fujiyama A."/>
            <person name="Anterola A."/>
            <person name="Aoki S."/>
            <person name="Ashton N."/>
            <person name="Barbazuk W.B."/>
            <person name="Barker E."/>
            <person name="Bennetzen J."/>
            <person name="Bezanilla M."/>
            <person name="Blankenship R."/>
            <person name="Cho S.H."/>
            <person name="Dutcher S."/>
            <person name="Estelle M."/>
            <person name="Fawcett J.A."/>
            <person name="Gundlach H."/>
            <person name="Hanada K."/>
            <person name="Heyl A."/>
            <person name="Hicks K.A."/>
            <person name="Hugh J."/>
            <person name="Lohr M."/>
            <person name="Mayer K."/>
            <person name="Melkozernov A."/>
            <person name="Murata T."/>
            <person name="Nelson D."/>
            <person name="Pils B."/>
            <person name="Prigge M."/>
            <person name="Reiss B."/>
            <person name="Renner T."/>
            <person name="Rombauts S."/>
            <person name="Rushton P."/>
            <person name="Sanderfoot A."/>
            <person name="Schween G."/>
            <person name="Shiu S.-H."/>
            <person name="Stueber K."/>
            <person name="Theodoulou F.L."/>
            <person name="Tu H."/>
            <person name="Van de Peer Y."/>
            <person name="Verrier P.J."/>
            <person name="Waters E."/>
            <person name="Wood A."/>
            <person name="Yang L."/>
            <person name="Cove D."/>
            <person name="Cuming A."/>
            <person name="Hasebe M."/>
            <person name="Lucas S."/>
            <person name="Mishler D.B."/>
            <person name="Reski R."/>
            <person name="Grigoriev I."/>
            <person name="Quatrano R.S."/>
            <person name="Boore J.L."/>
        </authorList>
    </citation>
    <scope>NUCLEOTIDE SEQUENCE [LARGE SCALE GENOMIC DNA]</scope>
    <source>
        <strain evidence="22 23">cv. Gransden 2004</strain>
    </source>
</reference>
<keyword evidence="6" id="KW-0547">Nucleotide-binding</keyword>
<feature type="compositionally biased region" description="Basic and acidic residues" evidence="17">
    <location>
        <begin position="587"/>
        <end position="609"/>
    </location>
</feature>
<feature type="region of interest" description="Disordered" evidence="17">
    <location>
        <begin position="22"/>
        <end position="152"/>
    </location>
</feature>
<evidence type="ECO:0000256" key="11">
    <source>
        <dbReference type="ARBA" id="ARBA00022840"/>
    </source>
</evidence>
<reference evidence="21 23" key="2">
    <citation type="journal article" date="2018" name="Plant J.">
        <title>The Physcomitrella patens chromosome-scale assembly reveals moss genome structure and evolution.</title>
        <authorList>
            <person name="Lang D."/>
            <person name="Ullrich K.K."/>
            <person name="Murat F."/>
            <person name="Fuchs J."/>
            <person name="Jenkins J."/>
            <person name="Haas F.B."/>
            <person name="Piednoel M."/>
            <person name="Gundlach H."/>
            <person name="Van Bel M."/>
            <person name="Meyberg R."/>
            <person name="Vives C."/>
            <person name="Morata J."/>
            <person name="Symeonidi A."/>
            <person name="Hiss M."/>
            <person name="Muchero W."/>
            <person name="Kamisugi Y."/>
            <person name="Saleh O."/>
            <person name="Blanc G."/>
            <person name="Decker E.L."/>
            <person name="van Gessel N."/>
            <person name="Grimwood J."/>
            <person name="Hayes R.D."/>
            <person name="Graham S.W."/>
            <person name="Gunter L.E."/>
            <person name="McDaniel S.F."/>
            <person name="Hoernstein S.N.W."/>
            <person name="Larsson A."/>
            <person name="Li F.W."/>
            <person name="Perroud P.F."/>
            <person name="Phillips J."/>
            <person name="Ranjan P."/>
            <person name="Rokshar D.S."/>
            <person name="Rothfels C.J."/>
            <person name="Schneider L."/>
            <person name="Shu S."/>
            <person name="Stevenson D.W."/>
            <person name="Thummler F."/>
            <person name="Tillich M."/>
            <person name="Villarreal Aguilar J.C."/>
            <person name="Widiez T."/>
            <person name="Wong G.K."/>
            <person name="Wymore A."/>
            <person name="Zhang Y."/>
            <person name="Zimmer A.D."/>
            <person name="Quatrano R.S."/>
            <person name="Mayer K.F.X."/>
            <person name="Goodstein D."/>
            <person name="Casacuberta J.M."/>
            <person name="Vandepoele K."/>
            <person name="Reski R."/>
            <person name="Cuming A.C."/>
            <person name="Tuskan G.A."/>
            <person name="Maumus F."/>
            <person name="Salse J."/>
            <person name="Schmutz J."/>
            <person name="Rensing S.A."/>
        </authorList>
    </citation>
    <scope>NUCLEOTIDE SEQUENCE [LARGE SCALE GENOMIC DNA]</scope>
    <source>
        <strain evidence="22 23">cv. Gransden 2004</strain>
    </source>
</reference>
<evidence type="ECO:0000256" key="8">
    <source>
        <dbReference type="ARBA" id="ARBA00022801"/>
    </source>
</evidence>
<dbReference type="Pfam" id="PF00176">
    <property type="entry name" value="SNF2-rel_dom"/>
    <property type="match status" value="1"/>
</dbReference>
<keyword evidence="10" id="KW-0862">Zinc</keyword>
<dbReference type="InterPro" id="IPR013083">
    <property type="entry name" value="Znf_RING/FYVE/PHD"/>
</dbReference>
<dbReference type="Pfam" id="PF00271">
    <property type="entry name" value="Helicase_C"/>
    <property type="match status" value="1"/>
</dbReference>
<dbReference type="Gene3D" id="3.40.50.10810">
    <property type="entry name" value="Tandem AAA-ATPase domain"/>
    <property type="match status" value="1"/>
</dbReference>
<dbReference type="InterPro" id="IPR001650">
    <property type="entry name" value="Helicase_C-like"/>
</dbReference>
<evidence type="ECO:0000256" key="1">
    <source>
        <dbReference type="ARBA" id="ARBA00004123"/>
    </source>
</evidence>
<dbReference type="Gene3D" id="3.40.50.300">
    <property type="entry name" value="P-loop containing nucleotide triphosphate hydrolases"/>
    <property type="match status" value="2"/>
</dbReference>
<dbReference type="InterPro" id="IPR025766">
    <property type="entry name" value="ADD"/>
</dbReference>
<dbReference type="Pfam" id="PF17981">
    <property type="entry name" value="ADD_ATRX"/>
    <property type="match status" value="1"/>
</dbReference>
<dbReference type="GO" id="GO:0004386">
    <property type="term" value="F:helicase activity"/>
    <property type="evidence" value="ECO:0007669"/>
    <property type="project" value="UniProtKB-KW"/>
</dbReference>
<dbReference type="RefSeq" id="XP_024393596.1">
    <property type="nucleotide sequence ID" value="XM_024537828.2"/>
</dbReference>
<evidence type="ECO:0000256" key="10">
    <source>
        <dbReference type="ARBA" id="ARBA00022833"/>
    </source>
</evidence>
<dbReference type="PaxDb" id="3218-PP1S34_370V6.1"/>
<dbReference type="InterPro" id="IPR027417">
    <property type="entry name" value="P-loop_NTPase"/>
</dbReference>
<keyword evidence="12" id="KW-0779">Telomere</keyword>
<dbReference type="GO" id="GO:0003677">
    <property type="term" value="F:DNA binding"/>
    <property type="evidence" value="ECO:0007669"/>
    <property type="project" value="UniProtKB-KW"/>
</dbReference>
<dbReference type="EnsemblPlants" id="Pp3c14_22150V3.3">
    <property type="protein sequence ID" value="Pp3c14_22150V3.3"/>
    <property type="gene ID" value="Pp3c14_22150"/>
</dbReference>
<accession>A0A2K1JIU0</accession>
<dbReference type="PROSITE" id="PS51194">
    <property type="entry name" value="HELICASE_CTER"/>
    <property type="match status" value="1"/>
</dbReference>
<evidence type="ECO:0000256" key="15">
    <source>
        <dbReference type="ARBA" id="ARBA00031106"/>
    </source>
</evidence>
<dbReference type="InterPro" id="IPR044574">
    <property type="entry name" value="ARIP4-like"/>
</dbReference>
<dbReference type="SMART" id="SM00487">
    <property type="entry name" value="DEXDc"/>
    <property type="match status" value="1"/>
</dbReference>
<dbReference type="GO" id="GO:0005634">
    <property type="term" value="C:nucleus"/>
    <property type="evidence" value="ECO:0000318"/>
    <property type="project" value="GO_Central"/>
</dbReference>
<evidence type="ECO:0000256" key="16">
    <source>
        <dbReference type="SAM" id="Coils"/>
    </source>
</evidence>
<dbReference type="PANTHER" id="PTHR45797">
    <property type="entry name" value="RAD54-LIKE"/>
    <property type="match status" value="1"/>
</dbReference>
<dbReference type="Gramene" id="Pp3c14_22150V3.2">
    <property type="protein sequence ID" value="Pp3c14_22150V3.2"/>
    <property type="gene ID" value="Pp3c14_22150"/>
</dbReference>
<evidence type="ECO:0000256" key="13">
    <source>
        <dbReference type="ARBA" id="ARBA00023125"/>
    </source>
</evidence>
<dbReference type="Gene3D" id="3.30.40.10">
    <property type="entry name" value="Zinc/RING finger domain, C3HC4 (zinc finger)"/>
    <property type="match status" value="1"/>
</dbReference>
<keyword evidence="7" id="KW-0863">Zinc-finger</keyword>
<dbReference type="InterPro" id="IPR011011">
    <property type="entry name" value="Znf_FYVE_PHD"/>
</dbReference>
<dbReference type="Gene3D" id="1.20.120.850">
    <property type="entry name" value="SWI2/SNF2 ATPases, N-terminal domain"/>
    <property type="match status" value="1"/>
</dbReference>
<dbReference type="GO" id="GO:0008270">
    <property type="term" value="F:zinc ion binding"/>
    <property type="evidence" value="ECO:0007669"/>
    <property type="project" value="UniProtKB-KW"/>
</dbReference>
<feature type="coiled-coil region" evidence="16">
    <location>
        <begin position="214"/>
        <end position="248"/>
    </location>
</feature>
<dbReference type="EnsemblPlants" id="Pp3c14_22150V3.1">
    <property type="protein sequence ID" value="Pp3c14_22150V3.1"/>
    <property type="gene ID" value="Pp3c14_22150"/>
</dbReference>
<feature type="domain" description="Helicase ATP-binding" evidence="18">
    <location>
        <begin position="939"/>
        <end position="1125"/>
    </location>
</feature>
<evidence type="ECO:0000256" key="5">
    <source>
        <dbReference type="ARBA" id="ARBA00022723"/>
    </source>
</evidence>
<dbReference type="STRING" id="3218.A0A2K1JIU0"/>
<dbReference type="GeneID" id="112290951"/>
<feature type="compositionally biased region" description="Acidic residues" evidence="17">
    <location>
        <begin position="105"/>
        <end position="128"/>
    </location>
</feature>
<dbReference type="InterPro" id="IPR014001">
    <property type="entry name" value="Helicase_ATP-bd"/>
</dbReference>
<dbReference type="InterPro" id="IPR000330">
    <property type="entry name" value="SNF2_N"/>
</dbReference>
<dbReference type="InterPro" id="IPR041430">
    <property type="entry name" value="ADD_ATRX"/>
</dbReference>
<feature type="domain" description="PHD-type" evidence="20">
    <location>
        <begin position="668"/>
        <end position="801"/>
    </location>
</feature>
<dbReference type="Gramene" id="Pp3c14_22150V3.3">
    <property type="protein sequence ID" value="Pp3c14_22150V3.3"/>
    <property type="gene ID" value="Pp3c14_22150"/>
</dbReference>
<comment type="subcellular location">
    <subcellularLocation>
        <location evidence="2">Chromosome</location>
        <location evidence="2">Telomere</location>
    </subcellularLocation>
    <subcellularLocation>
        <location evidence="1">Nucleus</location>
    </subcellularLocation>
</comment>
<comment type="similarity">
    <text evidence="3">Belongs to the SNF2/RAD54 helicase family.</text>
</comment>
<dbReference type="GO" id="GO:0000781">
    <property type="term" value="C:chromosome, telomeric region"/>
    <property type="evidence" value="ECO:0007669"/>
    <property type="project" value="UniProtKB-SubCell"/>
</dbReference>
<dbReference type="PROSITE" id="PS51533">
    <property type="entry name" value="ADD"/>
    <property type="match status" value="1"/>
</dbReference>
<proteinExistence type="inferred from homology"/>
<dbReference type="GO" id="GO:0010468">
    <property type="term" value="P:regulation of gene expression"/>
    <property type="evidence" value="ECO:0007669"/>
    <property type="project" value="UniProtKB-ARBA"/>
</dbReference>
<feature type="compositionally biased region" description="Basic and acidic residues" evidence="17">
    <location>
        <begin position="69"/>
        <end position="81"/>
    </location>
</feature>
<evidence type="ECO:0000256" key="4">
    <source>
        <dbReference type="ARBA" id="ARBA00022454"/>
    </source>
</evidence>
<dbReference type="PROSITE" id="PS51192">
    <property type="entry name" value="HELICASE_ATP_BIND_1"/>
    <property type="match status" value="1"/>
</dbReference>
<dbReference type="EnsemblPlants" id="Pp3c14_22150V3.2">
    <property type="protein sequence ID" value="Pp3c14_22150V3.2"/>
    <property type="gene ID" value="Pp3c14_22150"/>
</dbReference>
<feature type="region of interest" description="Disordered" evidence="17">
    <location>
        <begin position="493"/>
        <end position="516"/>
    </location>
</feature>
<dbReference type="GO" id="GO:0005524">
    <property type="term" value="F:ATP binding"/>
    <property type="evidence" value="ECO:0007669"/>
    <property type="project" value="UniProtKB-KW"/>
</dbReference>
<evidence type="ECO:0000313" key="21">
    <source>
        <dbReference type="EMBL" id="PNR41463.1"/>
    </source>
</evidence>
<sequence length="1745" mass="195288">MEVSDTLVVATEDAPSHLAFESSVPAGASASDSAEQEVASAIPSTSAAADIKKVTWEVATVASEMEDGGVGKDGIESKDGDQSAVEGSDEDNNRSSVGNVTFNAEADDGEKGEDVDGAEDGDAEESSSADEGKDAEYEDGDDSSLSDDDSSLNVEVTYTDEDIQNLLDDFFQAEHEAIEAQEKLEDESLEAMRKEVSSELAETKSGPELEAAIEEEMETYIEICKDQLAELEDQIALLQEKLEDAGQDLPQLYKLLEKQLPELCTTETWRKRTHWVGLAPTPEAFEVVQKAELDLKEKRPVRRHHGRIQDEGASGFLVKKVESKTESDVAPEDAWSLYDVLDKEEDNPGPGSLMGTAKWASVYLASTPEQAALMGLALPGADTVEEIGDLDENKSKLFREALANEGQQSSAGPQKIIVKKVREADDVKKTKKLQRKQPPRRPRKRLIQQQKKVEGVIPAGVLSRGQNGSLPEELIPGVTEKSHQGLNSEFEVGVETEPLNESPPIITNSTGGNENEKGIPVMIVDRDGVVHFGESQASYLNNGGVLSEPSNQLKRRLTPAEIDGDPNDTKRRKTVVMIDSDDEREVEESAPRDKPLQDDVHMKENDEDLSKNSAEVVVVGSRKNSSQIVQLENMQSGVWYLSSPKGEENYSESGLLKPNTRRRQSTGKYYSDAEPRNFSCTACGMLLRNRDVMKHPTLDVGICRKCKNFLFSGPFNKDQDGHEDECRWCGQGGDVLCCESCDKVFCCPCIKRNLGEEGLDQIVNSSDWKCFFCNKQPLHNLRQQYQAVKDALKTQLLLQDSEDGLWNDKITSNKKRSNRRRNIRSVPDDRELDEKTKHLLALEKERQDLLESWRAKAKVNGKGPPVKSNRQNRHMHISDELLDMDIDDIAEEGFILNKARADNEEPVRISPHISAVLRPHQLAGMRFMWENCIESVSKVKSGVDGLGCILAHSMGLGKTLQVIGFVHTVLKKVDLGLKTVLIVVPVNVLHNWRSEFHKWQPGNEAPVPVYMLEDVARDNVNRARLLGKWQRCGGVMLIGYTAFRNLSIGKTVKDKIVRDNLCTSLQDPGPDILVCDEAHMIKNRKADITQALRQVRTHRRIALTGSPLQNNLLEYYCMVDFVREGFLGPALEFKRRFQNPIENGQRADSTSKDVKLMKHRAHVLHKQLMGFVQRKTMSVLKDELPSKCVYVISVRLSPLQRALYLKYLQINGFLNSGLNEKQGRRSILFEAYHTLAKIWNHPDLLILAQEEKNLRKEDNLENFIVDIDDDVPEVPEVPEVVDAGHSVYDGVIVINDDNGDDETAKGSVESKNKPANGIRTVSRGDGYQENQVDKSGWWKDLIDGQQREVLELSGKMVILMKILSLSSVKSDKALVFSQSLHTLDLIEVFLANMPCLNGWKGNWVKNRDWYRLDGQTSAKSRQELVERFNDPDNTSVQCVLISTRAGSLGINLPAANRVIIFDGSWNPTHDLQALFRAWRFGQKKNVYAYRLLASGTMEEKIYNRQVAKEGLAARVLDEHQVGRYFVEDDLDFFFVLDQDDYPEMEDSAYTDPKQQDIQVVQSMDQPSTSTALVPAEKMASAPPPGKPRRAAFSVPDDAPPRDDIMGKLLLEYRPQWIGRYHEHEPLLEDLEDEKLSKEEQTMAWESFQHEESVPRSLASSTPSVTSMPFQPTNVASTYSFSSVQSNPLSQPHLVAQNYVPAHVGSVPCTNKTHAIQLRDEKISLGNSTVCKNCHEKIDWESIQRS</sequence>
<evidence type="ECO:0000256" key="12">
    <source>
        <dbReference type="ARBA" id="ARBA00022895"/>
    </source>
</evidence>
<keyword evidence="8" id="KW-0378">Hydrolase</keyword>
<feature type="region of interest" description="Disordered" evidence="17">
    <location>
        <begin position="543"/>
        <end position="609"/>
    </location>
</feature>
<evidence type="ECO:0000259" key="20">
    <source>
        <dbReference type="PROSITE" id="PS51533"/>
    </source>
</evidence>
<dbReference type="GO" id="GO:0140658">
    <property type="term" value="F:ATP-dependent chromatin remodeler activity"/>
    <property type="evidence" value="ECO:0000318"/>
    <property type="project" value="GO_Central"/>
</dbReference>
<keyword evidence="9" id="KW-0347">Helicase</keyword>
<gene>
    <name evidence="22" type="primary">LOC112290951</name>
    <name evidence="21" type="ORF">PHYPA_018866</name>
</gene>
<evidence type="ECO:0000256" key="9">
    <source>
        <dbReference type="ARBA" id="ARBA00022806"/>
    </source>
</evidence>
<dbReference type="CDD" id="cd18793">
    <property type="entry name" value="SF2_C_SNF"/>
    <property type="match status" value="1"/>
</dbReference>
<evidence type="ECO:0000259" key="19">
    <source>
        <dbReference type="PROSITE" id="PS51194"/>
    </source>
</evidence>
<evidence type="ECO:0000256" key="7">
    <source>
        <dbReference type="ARBA" id="ARBA00022771"/>
    </source>
</evidence>
<keyword evidence="14" id="KW-0539">Nucleus</keyword>
<dbReference type="RefSeq" id="XP_024393594.1">
    <property type="nucleotide sequence ID" value="XM_024537826.2"/>
</dbReference>
<dbReference type="InterPro" id="IPR038718">
    <property type="entry name" value="SNF2-like_sf"/>
</dbReference>
<feature type="domain" description="Helicase C-terminal" evidence="19">
    <location>
        <begin position="1357"/>
        <end position="1522"/>
    </location>
</feature>
<dbReference type="RefSeq" id="XP_024393597.1">
    <property type="nucleotide sequence ID" value="XM_024537829.2"/>
</dbReference>
<keyword evidence="16" id="KW-0175">Coiled coil</keyword>
<dbReference type="GO" id="GO:0006325">
    <property type="term" value="P:chromatin organization"/>
    <property type="evidence" value="ECO:0000318"/>
    <property type="project" value="GO_Central"/>
</dbReference>
<keyword evidence="23" id="KW-1185">Reference proteome</keyword>
<feature type="compositionally biased region" description="Acidic residues" evidence="17">
    <location>
        <begin position="136"/>
        <end position="150"/>
    </location>
</feature>
<evidence type="ECO:0000313" key="22">
    <source>
        <dbReference type="EnsemblPlants" id="Pp3c14_22150V3.1"/>
    </source>
</evidence>
<dbReference type="GO" id="GO:0016887">
    <property type="term" value="F:ATP hydrolysis activity"/>
    <property type="evidence" value="ECO:0007669"/>
    <property type="project" value="InterPro"/>
</dbReference>
<keyword evidence="11" id="KW-0067">ATP-binding</keyword>
<keyword evidence="13" id="KW-0238">DNA-binding</keyword>
<dbReference type="PANTHER" id="PTHR45797:SF1">
    <property type="entry name" value="HELICASE ARIP4"/>
    <property type="match status" value="1"/>
</dbReference>
<dbReference type="Proteomes" id="UP000006727">
    <property type="component" value="Chromosome 14"/>
</dbReference>